<keyword evidence="1" id="KW-0812">Transmembrane</keyword>
<feature type="transmembrane region" description="Helical" evidence="1">
    <location>
        <begin position="45"/>
        <end position="66"/>
    </location>
</feature>
<dbReference type="GO" id="GO:0042392">
    <property type="term" value="F:sphingosine-1-phosphate phosphatase activity"/>
    <property type="evidence" value="ECO:0007669"/>
    <property type="project" value="TreeGrafter"/>
</dbReference>
<keyword evidence="4" id="KW-1185">Reference proteome</keyword>
<evidence type="ECO:0000313" key="3">
    <source>
        <dbReference type="EMBL" id="JAG74147.1"/>
    </source>
</evidence>
<dbReference type="AlphaFoldDB" id="A0A0C9R8H6"/>
<dbReference type="PANTHER" id="PTHR14969">
    <property type="entry name" value="SPHINGOSINE-1-PHOSPHATE PHOSPHOHYDROLASE"/>
    <property type="match status" value="1"/>
</dbReference>
<dbReference type="Pfam" id="PF01569">
    <property type="entry name" value="PAP2"/>
    <property type="match status" value="1"/>
</dbReference>
<feature type="transmembrane region" description="Helical" evidence="1">
    <location>
        <begin position="139"/>
        <end position="159"/>
    </location>
</feature>
<feature type="domain" description="Phosphatidic acid phosphatase type 2/haloperoxidase" evidence="2">
    <location>
        <begin position="77"/>
        <end position="183"/>
    </location>
</feature>
<feature type="transmembrane region" description="Helical" evidence="1">
    <location>
        <begin position="72"/>
        <end position="95"/>
    </location>
</feature>
<feature type="transmembrane region" description="Helical" evidence="1">
    <location>
        <begin position="166"/>
        <end position="187"/>
    </location>
</feature>
<evidence type="ECO:0000259" key="2">
    <source>
        <dbReference type="SMART" id="SM00014"/>
    </source>
</evidence>
<dbReference type="KEGG" id="fas:105274089"/>
<organism evidence="3">
    <name type="scientific">Fopius arisanus</name>
    <dbReference type="NCBI Taxonomy" id="64838"/>
    <lineage>
        <taxon>Eukaryota</taxon>
        <taxon>Metazoa</taxon>
        <taxon>Ecdysozoa</taxon>
        <taxon>Arthropoda</taxon>
        <taxon>Hexapoda</taxon>
        <taxon>Insecta</taxon>
        <taxon>Pterygota</taxon>
        <taxon>Neoptera</taxon>
        <taxon>Endopterygota</taxon>
        <taxon>Hymenoptera</taxon>
        <taxon>Apocrita</taxon>
        <taxon>Ichneumonoidea</taxon>
        <taxon>Braconidae</taxon>
        <taxon>Opiinae</taxon>
        <taxon>Fopius</taxon>
    </lineage>
</organism>
<dbReference type="CDD" id="cd03391">
    <property type="entry name" value="PAP2_containing_2_like"/>
    <property type="match status" value="1"/>
</dbReference>
<dbReference type="PANTHER" id="PTHR14969:SF13">
    <property type="entry name" value="AT30094P"/>
    <property type="match status" value="1"/>
</dbReference>
<dbReference type="GeneID" id="105274089"/>
<gene>
    <name evidence="3" type="primary">Ppapdc2_1</name>
    <name evidence="5" type="synonym">LOC105274089</name>
    <name evidence="3" type="ORF">g.48735</name>
</gene>
<proteinExistence type="predicted"/>
<protein>
    <submittedName>
        <fullName evidence="3">Ppapdc2_1 protein</fullName>
    </submittedName>
    <submittedName>
        <fullName evidence="5">Presqualene diphosphate phosphatase</fullName>
    </submittedName>
</protein>
<keyword evidence="1" id="KW-1133">Transmembrane helix</keyword>
<accession>A0A9R1UAQ1</accession>
<dbReference type="InterPro" id="IPR000326">
    <property type="entry name" value="PAP2/HPO"/>
</dbReference>
<reference evidence="3" key="1">
    <citation type="submission" date="2015-01" db="EMBL/GenBank/DDBJ databases">
        <title>Transcriptome Assembly of Fopius arisanus.</title>
        <authorList>
            <person name="Geib S."/>
        </authorList>
    </citation>
    <scope>NUCLEOTIDE SEQUENCE</scope>
</reference>
<evidence type="ECO:0000256" key="1">
    <source>
        <dbReference type="SAM" id="Phobius"/>
    </source>
</evidence>
<name>A0A0C9R8H6_9HYME</name>
<dbReference type="RefSeq" id="XP_011315236.1">
    <property type="nucleotide sequence ID" value="XM_011316934.1"/>
</dbReference>
<sequence length="211" mass="23909">MEKEKREVPSLLRKILAVDAYVTDEFVKKLETISLLRQLRVHCKLLEISAHGIPWLAGSLALIWILNSKSLYQLQINLFIGLLVDIFFIAILKAVTRRRRPVKTDDPFAMGPDKYSFPSGHASRSTFITYFFINLSPLPLIFIPPLFAWTISVCLSRLLMRRHHILDITAGVALGLLNGLLIGMMYLDADTCLGLVSWLTDEKLDGGEYHV</sequence>
<evidence type="ECO:0000313" key="4">
    <source>
        <dbReference type="Proteomes" id="UP000694866"/>
    </source>
</evidence>
<dbReference type="Gene3D" id="1.20.144.10">
    <property type="entry name" value="Phosphatidic acid phosphatase type 2/haloperoxidase"/>
    <property type="match status" value="1"/>
</dbReference>
<dbReference type="EMBL" id="GBYB01004380">
    <property type="protein sequence ID" value="JAG74147.1"/>
    <property type="molecule type" value="Transcribed_RNA"/>
</dbReference>
<dbReference type="Proteomes" id="UP000694866">
    <property type="component" value="Unplaced"/>
</dbReference>
<dbReference type="SUPFAM" id="SSF48317">
    <property type="entry name" value="Acid phosphatase/Vanadium-dependent haloperoxidase"/>
    <property type="match status" value="1"/>
</dbReference>
<evidence type="ECO:0000313" key="5">
    <source>
        <dbReference type="RefSeq" id="XP_011315236.1"/>
    </source>
</evidence>
<dbReference type="SMART" id="SM00014">
    <property type="entry name" value="acidPPc"/>
    <property type="match status" value="1"/>
</dbReference>
<keyword evidence="1" id="KW-0472">Membrane</keyword>
<reference evidence="5" key="2">
    <citation type="submission" date="2025-04" db="UniProtKB">
        <authorList>
            <consortium name="RefSeq"/>
        </authorList>
    </citation>
    <scope>IDENTIFICATION</scope>
    <source>
        <strain evidence="5">USDA-PBARC FA_bdor</strain>
        <tissue evidence="5">Whole organism</tissue>
    </source>
</reference>
<dbReference type="InterPro" id="IPR036938">
    <property type="entry name" value="PAP2/HPO_sf"/>
</dbReference>
<dbReference type="OrthoDB" id="10266771at2759"/>
<accession>A0A0C9R8H6</accession>